<reference evidence="6 7" key="1">
    <citation type="submission" date="2019-09" db="EMBL/GenBank/DDBJ databases">
        <title>Draft genome of the ectomycorrhizal ascomycete Sphaerosporella brunnea.</title>
        <authorList>
            <consortium name="DOE Joint Genome Institute"/>
            <person name="Benucci G.M."/>
            <person name="Marozzi G."/>
            <person name="Antonielli L."/>
            <person name="Sanchez S."/>
            <person name="Marco P."/>
            <person name="Wang X."/>
            <person name="Falini L.B."/>
            <person name="Barry K."/>
            <person name="Haridas S."/>
            <person name="Lipzen A."/>
            <person name="Labutti K."/>
            <person name="Grigoriev I.V."/>
            <person name="Murat C."/>
            <person name="Martin F."/>
            <person name="Albertini E."/>
            <person name="Donnini D."/>
            <person name="Bonito G."/>
        </authorList>
    </citation>
    <scope>NUCLEOTIDE SEQUENCE [LARGE SCALE GENOMIC DNA]</scope>
    <source>
        <strain evidence="6 7">Sb_GMNB300</strain>
    </source>
</reference>
<dbReference type="Gene3D" id="3.30.70.330">
    <property type="match status" value="1"/>
</dbReference>
<keyword evidence="3" id="KW-0539">Nucleus</keyword>
<evidence type="ECO:0000256" key="1">
    <source>
        <dbReference type="ARBA" id="ARBA00004123"/>
    </source>
</evidence>
<keyword evidence="7" id="KW-1185">Reference proteome</keyword>
<dbReference type="SMART" id="SM00360">
    <property type="entry name" value="RRM"/>
    <property type="match status" value="1"/>
</dbReference>
<dbReference type="InterPro" id="IPR000504">
    <property type="entry name" value="RRM_dom"/>
</dbReference>
<dbReference type="Pfam" id="PF00076">
    <property type="entry name" value="RRM_1"/>
    <property type="match status" value="1"/>
</dbReference>
<dbReference type="PROSITE" id="PS50102">
    <property type="entry name" value="RRM"/>
    <property type="match status" value="1"/>
</dbReference>
<proteinExistence type="predicted"/>
<accession>A0A5J5EP94</accession>
<dbReference type="InterPro" id="IPR035979">
    <property type="entry name" value="RBD_domain_sf"/>
</dbReference>
<dbReference type="OrthoDB" id="439808at2759"/>
<evidence type="ECO:0000259" key="5">
    <source>
        <dbReference type="PROSITE" id="PS50102"/>
    </source>
</evidence>
<dbReference type="InterPro" id="IPR012677">
    <property type="entry name" value="Nucleotide-bd_a/b_plait_sf"/>
</dbReference>
<dbReference type="EMBL" id="VXIS01000204">
    <property type="protein sequence ID" value="KAA8897056.1"/>
    <property type="molecule type" value="Genomic_DNA"/>
</dbReference>
<evidence type="ECO:0000256" key="3">
    <source>
        <dbReference type="ARBA" id="ARBA00023242"/>
    </source>
</evidence>
<keyword evidence="2 4" id="KW-0694">RNA-binding</keyword>
<gene>
    <name evidence="6" type="ORF">FN846DRAFT_893166</name>
</gene>
<comment type="subcellular location">
    <subcellularLocation>
        <location evidence="1">Nucleus</location>
    </subcellularLocation>
</comment>
<dbReference type="InterPro" id="IPR051945">
    <property type="entry name" value="RRM_MRD1_RNA_proc_ribogen"/>
</dbReference>
<evidence type="ECO:0000313" key="6">
    <source>
        <dbReference type="EMBL" id="KAA8897056.1"/>
    </source>
</evidence>
<evidence type="ECO:0000256" key="2">
    <source>
        <dbReference type="ARBA" id="ARBA00022884"/>
    </source>
</evidence>
<sequence length="187" mass="20802">MLMRPGPRTRVFIGNVPFSITHEELKELFFGYVAESTTVPIHPAGRGAGYGFVDLTTKKEADHAIAALDGMAFQGQTVSVQLAKMPRLEGRVANVHHRKWNVQHRNKNCSADCDKEDQMKASAVQAVVSAVSSPESELSDDKPLWLQLDPDFAAMLWLKQRLIYLGDTIPHMIRSKGSDGSEQWRNG</sequence>
<dbReference type="GO" id="GO:0003729">
    <property type="term" value="F:mRNA binding"/>
    <property type="evidence" value="ECO:0007669"/>
    <property type="project" value="TreeGrafter"/>
</dbReference>
<protein>
    <recommendedName>
        <fullName evidence="5">RRM domain-containing protein</fullName>
    </recommendedName>
</protein>
<name>A0A5J5EP94_9PEZI</name>
<dbReference type="SUPFAM" id="SSF54928">
    <property type="entry name" value="RNA-binding domain, RBD"/>
    <property type="match status" value="1"/>
</dbReference>
<feature type="domain" description="RRM" evidence="5">
    <location>
        <begin position="9"/>
        <end position="85"/>
    </location>
</feature>
<dbReference type="PANTHER" id="PTHR48039">
    <property type="entry name" value="RNA-BINDING MOTIF PROTEIN 14B"/>
    <property type="match status" value="1"/>
</dbReference>
<dbReference type="PANTHER" id="PTHR48039:SF1">
    <property type="entry name" value="RNA BINDING MOTIF PROTEIN 14 ISOFORM X1"/>
    <property type="match status" value="1"/>
</dbReference>
<comment type="caution">
    <text evidence="6">The sequence shown here is derived from an EMBL/GenBank/DDBJ whole genome shotgun (WGS) entry which is preliminary data.</text>
</comment>
<evidence type="ECO:0000313" key="7">
    <source>
        <dbReference type="Proteomes" id="UP000326924"/>
    </source>
</evidence>
<dbReference type="CDD" id="cd00590">
    <property type="entry name" value="RRM_SF"/>
    <property type="match status" value="1"/>
</dbReference>
<evidence type="ECO:0000256" key="4">
    <source>
        <dbReference type="PROSITE-ProRule" id="PRU00176"/>
    </source>
</evidence>
<dbReference type="Proteomes" id="UP000326924">
    <property type="component" value="Unassembled WGS sequence"/>
</dbReference>
<dbReference type="InParanoid" id="A0A5J5EP94"/>
<organism evidence="6 7">
    <name type="scientific">Sphaerosporella brunnea</name>
    <dbReference type="NCBI Taxonomy" id="1250544"/>
    <lineage>
        <taxon>Eukaryota</taxon>
        <taxon>Fungi</taxon>
        <taxon>Dikarya</taxon>
        <taxon>Ascomycota</taxon>
        <taxon>Pezizomycotina</taxon>
        <taxon>Pezizomycetes</taxon>
        <taxon>Pezizales</taxon>
        <taxon>Pyronemataceae</taxon>
        <taxon>Sphaerosporella</taxon>
    </lineage>
</organism>
<dbReference type="GO" id="GO:0005730">
    <property type="term" value="C:nucleolus"/>
    <property type="evidence" value="ECO:0007669"/>
    <property type="project" value="TreeGrafter"/>
</dbReference>
<dbReference type="AlphaFoldDB" id="A0A5J5EP94"/>